<name>A0A091CTF8_FUKDA</name>
<organism evidence="2 3">
    <name type="scientific">Fukomys damarensis</name>
    <name type="common">Damaraland mole rat</name>
    <name type="synonym">Cryptomys damarensis</name>
    <dbReference type="NCBI Taxonomy" id="885580"/>
    <lineage>
        <taxon>Eukaryota</taxon>
        <taxon>Metazoa</taxon>
        <taxon>Chordata</taxon>
        <taxon>Craniata</taxon>
        <taxon>Vertebrata</taxon>
        <taxon>Euteleostomi</taxon>
        <taxon>Mammalia</taxon>
        <taxon>Eutheria</taxon>
        <taxon>Euarchontoglires</taxon>
        <taxon>Glires</taxon>
        <taxon>Rodentia</taxon>
        <taxon>Hystricomorpha</taxon>
        <taxon>Bathyergidae</taxon>
        <taxon>Fukomys</taxon>
    </lineage>
</organism>
<keyword evidence="3" id="KW-1185">Reference proteome</keyword>
<feature type="compositionally biased region" description="Polar residues" evidence="1">
    <location>
        <begin position="1"/>
        <end position="26"/>
    </location>
</feature>
<evidence type="ECO:0000313" key="2">
    <source>
        <dbReference type="EMBL" id="KFO21208.1"/>
    </source>
</evidence>
<dbReference type="AlphaFoldDB" id="A0A091CTF8"/>
<dbReference type="Proteomes" id="UP000028990">
    <property type="component" value="Unassembled WGS sequence"/>
</dbReference>
<protein>
    <submittedName>
        <fullName evidence="2">Uncharacterized protein</fullName>
    </submittedName>
</protein>
<accession>A0A091CTF8</accession>
<feature type="region of interest" description="Disordered" evidence="1">
    <location>
        <begin position="1"/>
        <end position="45"/>
    </location>
</feature>
<sequence length="89" mass="9548">MKAVRIQQSVEPMVPNTTVGPQSSPSEKGAGPPFPALTNGAGPQATPPIPCYEALCFSNPSDLQPEDKGFNINQNPWKLQVPSSRLPEY</sequence>
<gene>
    <name evidence="2" type="ORF">H920_17390</name>
</gene>
<evidence type="ECO:0000256" key="1">
    <source>
        <dbReference type="SAM" id="MobiDB-lite"/>
    </source>
</evidence>
<reference evidence="2 3" key="1">
    <citation type="submission" date="2013-11" db="EMBL/GenBank/DDBJ databases">
        <title>The Damaraland mole rat (Fukomys damarensis) genome and evolution of African mole rats.</title>
        <authorList>
            <person name="Gladyshev V.N."/>
            <person name="Fang X."/>
        </authorList>
    </citation>
    <scope>NUCLEOTIDE SEQUENCE [LARGE SCALE GENOMIC DNA]</scope>
    <source>
        <tissue evidence="2">Liver</tissue>
    </source>
</reference>
<dbReference type="EMBL" id="KN124425">
    <property type="protein sequence ID" value="KFO21208.1"/>
    <property type="molecule type" value="Genomic_DNA"/>
</dbReference>
<proteinExistence type="predicted"/>
<evidence type="ECO:0000313" key="3">
    <source>
        <dbReference type="Proteomes" id="UP000028990"/>
    </source>
</evidence>